<organism evidence="1 2">
    <name type="scientific">Populus alba x Populus x berolinensis</name>
    <dbReference type="NCBI Taxonomy" id="444605"/>
    <lineage>
        <taxon>Eukaryota</taxon>
        <taxon>Viridiplantae</taxon>
        <taxon>Streptophyta</taxon>
        <taxon>Embryophyta</taxon>
        <taxon>Tracheophyta</taxon>
        <taxon>Spermatophyta</taxon>
        <taxon>Magnoliopsida</taxon>
        <taxon>eudicotyledons</taxon>
        <taxon>Gunneridae</taxon>
        <taxon>Pentapetalae</taxon>
        <taxon>rosids</taxon>
        <taxon>fabids</taxon>
        <taxon>Malpighiales</taxon>
        <taxon>Salicaceae</taxon>
        <taxon>Saliceae</taxon>
        <taxon>Populus</taxon>
    </lineage>
</organism>
<evidence type="ECO:0000313" key="2">
    <source>
        <dbReference type="Proteomes" id="UP001164929"/>
    </source>
</evidence>
<dbReference type="Proteomes" id="UP001164929">
    <property type="component" value="Chromosome 6"/>
</dbReference>
<sequence>MQQLHYVKRANLSDNNEASFALKANWGKKHPQFVVYSCMLVSDLSYAYKTFITGKIPSKYG</sequence>
<dbReference type="EMBL" id="JAQIZT010000006">
    <property type="protein sequence ID" value="KAJ6993343.1"/>
    <property type="molecule type" value="Genomic_DNA"/>
</dbReference>
<name>A0AAD6QN62_9ROSI</name>
<reference evidence="1" key="1">
    <citation type="journal article" date="2023" name="Mol. Ecol. Resour.">
        <title>Chromosome-level genome assembly of a triploid poplar Populus alba 'Berolinensis'.</title>
        <authorList>
            <person name="Chen S."/>
            <person name="Yu Y."/>
            <person name="Wang X."/>
            <person name="Wang S."/>
            <person name="Zhang T."/>
            <person name="Zhou Y."/>
            <person name="He R."/>
            <person name="Meng N."/>
            <person name="Wang Y."/>
            <person name="Liu W."/>
            <person name="Liu Z."/>
            <person name="Liu J."/>
            <person name="Guo Q."/>
            <person name="Huang H."/>
            <person name="Sederoff R.R."/>
            <person name="Wang G."/>
            <person name="Qu G."/>
            <person name="Chen S."/>
        </authorList>
    </citation>
    <scope>NUCLEOTIDE SEQUENCE</scope>
    <source>
        <strain evidence="1">SC-2020</strain>
    </source>
</reference>
<accession>A0AAD6QN62</accession>
<comment type="caution">
    <text evidence="1">The sequence shown here is derived from an EMBL/GenBank/DDBJ whole genome shotgun (WGS) entry which is preliminary data.</text>
</comment>
<keyword evidence="2" id="KW-1185">Reference proteome</keyword>
<dbReference type="AlphaFoldDB" id="A0AAD6QN62"/>
<gene>
    <name evidence="1" type="ORF">NC653_016464</name>
</gene>
<protein>
    <submittedName>
        <fullName evidence="1">Uncharacterized protein</fullName>
    </submittedName>
</protein>
<proteinExistence type="predicted"/>
<evidence type="ECO:0000313" key="1">
    <source>
        <dbReference type="EMBL" id="KAJ6993343.1"/>
    </source>
</evidence>